<accession>A0AAQ1GB26</accession>
<dbReference type="InterPro" id="IPR002780">
    <property type="entry name" value="Hyd_form_HypD"/>
</dbReference>
<dbReference type="RefSeq" id="WP_074980992.1">
    <property type="nucleotide sequence ID" value="NZ_CADFGN010000005.1"/>
</dbReference>
<evidence type="ECO:0000313" key="5">
    <source>
        <dbReference type="EMBL" id="SEI80824.1"/>
    </source>
</evidence>
<keyword evidence="3" id="KW-0408">Iron</keyword>
<evidence type="ECO:0000256" key="1">
    <source>
        <dbReference type="ARBA" id="ARBA00007888"/>
    </source>
</evidence>
<comment type="similarity">
    <text evidence="1 4">Belongs to the HypD family.</text>
</comment>
<evidence type="ECO:0000256" key="3">
    <source>
        <dbReference type="ARBA" id="ARBA00023004"/>
    </source>
</evidence>
<dbReference type="PIRSF" id="PIRSF005622">
    <property type="entry name" value="Hydrgn_mat_hypD"/>
    <property type="match status" value="1"/>
</dbReference>
<protein>
    <recommendedName>
        <fullName evidence="4">Hydrogenase maturation factor</fullName>
    </recommendedName>
</protein>
<evidence type="ECO:0000313" key="6">
    <source>
        <dbReference type="Proteomes" id="UP000183529"/>
    </source>
</evidence>
<evidence type="ECO:0000256" key="4">
    <source>
        <dbReference type="PIRNR" id="PIRNR005622"/>
    </source>
</evidence>
<dbReference type="InterPro" id="IPR042243">
    <property type="entry name" value="HypD_1"/>
</dbReference>
<dbReference type="Proteomes" id="UP000183529">
    <property type="component" value="Unassembled WGS sequence"/>
</dbReference>
<keyword evidence="2" id="KW-0479">Metal-binding</keyword>
<dbReference type="GO" id="GO:0051539">
    <property type="term" value="F:4 iron, 4 sulfur cluster binding"/>
    <property type="evidence" value="ECO:0007669"/>
    <property type="project" value="TreeGrafter"/>
</dbReference>
<dbReference type="GO" id="GO:0051604">
    <property type="term" value="P:protein maturation"/>
    <property type="evidence" value="ECO:0007669"/>
    <property type="project" value="TreeGrafter"/>
</dbReference>
<dbReference type="InterPro" id="IPR042244">
    <property type="entry name" value="HypD_2_sf"/>
</dbReference>
<dbReference type="NCBIfam" id="TIGR00075">
    <property type="entry name" value="hypD"/>
    <property type="match status" value="1"/>
</dbReference>
<comment type="caution">
    <text evidence="5">The sequence shown here is derived from an EMBL/GenBank/DDBJ whole genome shotgun (WGS) entry which is preliminary data.</text>
</comment>
<dbReference type="AlphaFoldDB" id="A0AAQ1GB26"/>
<dbReference type="GO" id="GO:0005506">
    <property type="term" value="F:iron ion binding"/>
    <property type="evidence" value="ECO:0007669"/>
    <property type="project" value="TreeGrafter"/>
</dbReference>
<sequence length="385" mass="41609">MKYVDDFRNSEIARGMAARIHRAVERRRRYRLMEFCGGHTHAIARYGLTALLPPQIELIHGPGCPVCVLPVGRVDSAIELALDHGVTLCTYGDTLRVPGSKRMSLYKARAAGADVRVVYSVSDAIALAKAEPAREVVFFGIGFETTTPPTALALAQAREMALDNFSVFGNHVLTPAAMRHLLAEDADQSARLDGFIGPSHVSTVIGVAPYRAISRDFVKPVVIAGFEPLDVLQSVLMLVEQINQCRADTENQFTRAVTEAGNTRAQALVHAAFETRESFEWRGLGAVPQSALAIRSEFARWDAERRYALVPRVAADVKTCQCGAILRGCAKPSDCKLFATVCTPATPFGACMVSSEGACAAHYQYGRFVAPALSSARAPRAVTSA</sequence>
<name>A0AAQ1GB26_9BURK</name>
<dbReference type="EMBL" id="FNZM01000001">
    <property type="protein sequence ID" value="SEI80824.1"/>
    <property type="molecule type" value="Genomic_DNA"/>
</dbReference>
<organism evidence="5 6">
    <name type="scientific">Paraburkholderia tropica</name>
    <dbReference type="NCBI Taxonomy" id="92647"/>
    <lineage>
        <taxon>Bacteria</taxon>
        <taxon>Pseudomonadati</taxon>
        <taxon>Pseudomonadota</taxon>
        <taxon>Betaproteobacteria</taxon>
        <taxon>Burkholderiales</taxon>
        <taxon>Burkholderiaceae</taxon>
        <taxon>Paraburkholderia</taxon>
    </lineage>
</organism>
<dbReference type="Gene3D" id="6.10.20.100">
    <property type="match status" value="1"/>
</dbReference>
<dbReference type="Gene3D" id="3.40.50.11750">
    <property type="entry name" value="HypD, alpha/beta domain 1"/>
    <property type="match status" value="2"/>
</dbReference>
<dbReference type="PANTHER" id="PTHR30149:SF0">
    <property type="entry name" value="HYDROGENASE MATURATION FACTOR HYPD"/>
    <property type="match status" value="1"/>
</dbReference>
<dbReference type="Pfam" id="PF01924">
    <property type="entry name" value="HypD"/>
    <property type="match status" value="1"/>
</dbReference>
<dbReference type="PANTHER" id="PTHR30149">
    <property type="entry name" value="HYDROGENASE PROTEIN ASSEMBLY PROTEIN HYPD"/>
    <property type="match status" value="1"/>
</dbReference>
<proteinExistence type="inferred from homology"/>
<gene>
    <name evidence="5" type="ORF">SAMN05216550_10149</name>
</gene>
<evidence type="ECO:0000256" key="2">
    <source>
        <dbReference type="ARBA" id="ARBA00022723"/>
    </source>
</evidence>
<dbReference type="GO" id="GO:0070025">
    <property type="term" value="F:carbon monoxide binding"/>
    <property type="evidence" value="ECO:0007669"/>
    <property type="project" value="TreeGrafter"/>
</dbReference>
<reference evidence="5 6" key="1">
    <citation type="submission" date="2016-10" db="EMBL/GenBank/DDBJ databases">
        <authorList>
            <person name="Varghese N."/>
            <person name="Submissions S."/>
        </authorList>
    </citation>
    <scope>NUCLEOTIDE SEQUENCE [LARGE SCALE GENOMIC DNA]</scope>
    <source>
        <strain evidence="5 6">LMG 22274</strain>
    </source>
</reference>